<evidence type="ECO:0000313" key="3">
    <source>
        <dbReference type="Proteomes" id="UP000280296"/>
    </source>
</evidence>
<feature type="transmembrane region" description="Helical" evidence="1">
    <location>
        <begin position="473"/>
        <end position="500"/>
    </location>
</feature>
<comment type="caution">
    <text evidence="2">The sequence shown here is derived from an EMBL/GenBank/DDBJ whole genome shotgun (WGS) entry which is preliminary data.</text>
</comment>
<keyword evidence="3" id="KW-1185">Reference proteome</keyword>
<feature type="transmembrane region" description="Helical" evidence="1">
    <location>
        <begin position="520"/>
        <end position="539"/>
    </location>
</feature>
<evidence type="ECO:0000313" key="2">
    <source>
        <dbReference type="EMBL" id="RUL86836.1"/>
    </source>
</evidence>
<feature type="transmembrane region" description="Helical" evidence="1">
    <location>
        <begin position="437"/>
        <end position="461"/>
    </location>
</feature>
<feature type="transmembrane region" description="Helical" evidence="1">
    <location>
        <begin position="128"/>
        <end position="148"/>
    </location>
</feature>
<feature type="transmembrane region" description="Helical" evidence="1">
    <location>
        <begin position="154"/>
        <end position="177"/>
    </location>
</feature>
<dbReference type="RefSeq" id="WP_126726319.1">
    <property type="nucleotide sequence ID" value="NZ_RYZH01000029.1"/>
</dbReference>
<name>A0A432MI08_9BACT</name>
<dbReference type="OrthoDB" id="256443at2"/>
<sequence>MSRPLASILVGPLVGPECRRASRRGWLFLARSVAALVAAAVVLTVLWWWWISWNEAIDPEFSPFGVLRGALTALVGLETVIALVLGPAVLAGSLSGEQERGSMGLLLTTKVNAFEIVLGRLAGRLSQVLMVLLAIVPPLVLVGALAAIRPGPMLAMLLYGPALAVGAGGLTAGVAVVSRRGREALLGTYAIGLLLTLLGPIASTAGANIPALARLNPFGPLVPLTWADAPGPALGSMLAWLVVGGIGAGVAIGRLRPNSLRWLDGDSGRHRRRAQRRGRVRPLRDRPMLWKEIYIEHKGSLGGLGRWLGYLAVAYLVLASTITVGRYLDALIRLGDVELASLRLIGVQEAVVDPATFFGVFIQWAVGLRAAVAIAGERERGTWDALLTSPLDGSEIVFGKLLGSLHALRWLFLATLLAWSLALGVEAMSPWQYASNLAWTIVIAAFMAAVGVRASLGSATVPTAMAVTIGSWLAAIALLSMLAGILVGVGALLFVLIWVVSSQVGLQVTPTPWFPIGGGTAYLLFQLALFVGVTAAVVAESRARFDRLAGRIVPGDAWPEGGAIAEGAKDFVPAEEANATGDQAEVRG</sequence>
<proteinExistence type="predicted"/>
<evidence type="ECO:0008006" key="4">
    <source>
        <dbReference type="Google" id="ProtNLM"/>
    </source>
</evidence>
<feature type="transmembrane region" description="Helical" evidence="1">
    <location>
        <begin position="70"/>
        <end position="94"/>
    </location>
</feature>
<dbReference type="GO" id="GO:0140359">
    <property type="term" value="F:ABC-type transporter activity"/>
    <property type="evidence" value="ECO:0007669"/>
    <property type="project" value="InterPro"/>
</dbReference>
<feature type="transmembrane region" description="Helical" evidence="1">
    <location>
        <begin position="307"/>
        <end position="328"/>
    </location>
</feature>
<gene>
    <name evidence="2" type="ORF">TsocGM_15205</name>
</gene>
<feature type="transmembrane region" description="Helical" evidence="1">
    <location>
        <begin position="28"/>
        <end position="50"/>
    </location>
</feature>
<dbReference type="Proteomes" id="UP000280296">
    <property type="component" value="Unassembled WGS sequence"/>
</dbReference>
<organism evidence="2 3">
    <name type="scientific">Tautonia sociabilis</name>
    <dbReference type="NCBI Taxonomy" id="2080755"/>
    <lineage>
        <taxon>Bacteria</taxon>
        <taxon>Pseudomonadati</taxon>
        <taxon>Planctomycetota</taxon>
        <taxon>Planctomycetia</taxon>
        <taxon>Isosphaerales</taxon>
        <taxon>Isosphaeraceae</taxon>
        <taxon>Tautonia</taxon>
    </lineage>
</organism>
<dbReference type="PANTHER" id="PTHR43471">
    <property type="entry name" value="ABC TRANSPORTER PERMEASE"/>
    <property type="match status" value="1"/>
</dbReference>
<reference evidence="2 3" key="2">
    <citation type="submission" date="2019-01" db="EMBL/GenBank/DDBJ databases">
        <title>Tautonia sociabilis, a novel thermotolerant planctomycete of Isosphaeraceae family, isolated from a 4000 m deep subterranean habitat.</title>
        <authorList>
            <person name="Kovaleva O.L."/>
            <person name="Elcheninov A.G."/>
            <person name="Van Heerden E."/>
            <person name="Toshchakov S.V."/>
            <person name="Novikov A."/>
            <person name="Bonch-Osmolovskaya E.A."/>
            <person name="Kublanov I.V."/>
        </authorList>
    </citation>
    <scope>NUCLEOTIDE SEQUENCE [LARGE SCALE GENOMIC DNA]</scope>
    <source>
        <strain evidence="2 3">GM2012</strain>
    </source>
</reference>
<dbReference type="GO" id="GO:0005886">
    <property type="term" value="C:plasma membrane"/>
    <property type="evidence" value="ECO:0007669"/>
    <property type="project" value="UniProtKB-SubCell"/>
</dbReference>
<keyword evidence="1" id="KW-0812">Transmembrane</keyword>
<accession>A0A432MI08</accession>
<feature type="transmembrane region" description="Helical" evidence="1">
    <location>
        <begin position="233"/>
        <end position="253"/>
    </location>
</feature>
<protein>
    <recommendedName>
        <fullName evidence="4">ABC transporter permease</fullName>
    </recommendedName>
</protein>
<dbReference type="Pfam" id="PF12679">
    <property type="entry name" value="ABC2_membrane_2"/>
    <property type="match status" value="1"/>
</dbReference>
<dbReference type="PANTHER" id="PTHR43471:SF1">
    <property type="entry name" value="ABC TRANSPORTER PERMEASE PROTEIN NOSY-RELATED"/>
    <property type="match status" value="1"/>
</dbReference>
<keyword evidence="1" id="KW-1133">Transmembrane helix</keyword>
<evidence type="ECO:0000256" key="1">
    <source>
        <dbReference type="SAM" id="Phobius"/>
    </source>
</evidence>
<dbReference type="AlphaFoldDB" id="A0A432MI08"/>
<reference evidence="2 3" key="1">
    <citation type="submission" date="2018-12" db="EMBL/GenBank/DDBJ databases">
        <authorList>
            <person name="Toschakov S.V."/>
        </authorList>
    </citation>
    <scope>NUCLEOTIDE SEQUENCE [LARGE SCALE GENOMIC DNA]</scope>
    <source>
        <strain evidence="2 3">GM2012</strain>
    </source>
</reference>
<feature type="transmembrane region" description="Helical" evidence="1">
    <location>
        <begin position="407"/>
        <end position="425"/>
    </location>
</feature>
<feature type="transmembrane region" description="Helical" evidence="1">
    <location>
        <begin position="355"/>
        <end position="376"/>
    </location>
</feature>
<dbReference type="EMBL" id="RYZH01000029">
    <property type="protein sequence ID" value="RUL86836.1"/>
    <property type="molecule type" value="Genomic_DNA"/>
</dbReference>
<feature type="transmembrane region" description="Helical" evidence="1">
    <location>
        <begin position="189"/>
        <end position="213"/>
    </location>
</feature>
<keyword evidence="1" id="KW-0472">Membrane</keyword>